<reference evidence="2" key="2">
    <citation type="journal article" date="2023" name="BMC Genomics">
        <title>Pest status, molecular evolution, and epigenetic factors derived from the genome assembly of Frankliniella fusca, a thysanopteran phytovirus vector.</title>
        <authorList>
            <person name="Catto M.A."/>
            <person name="Labadie P.E."/>
            <person name="Jacobson A.L."/>
            <person name="Kennedy G.G."/>
            <person name="Srinivasan R."/>
            <person name="Hunt B.G."/>
        </authorList>
    </citation>
    <scope>NUCLEOTIDE SEQUENCE</scope>
    <source>
        <strain evidence="2">PL_HMW_Pooled</strain>
    </source>
</reference>
<feature type="signal peptide" evidence="1">
    <location>
        <begin position="1"/>
        <end position="25"/>
    </location>
</feature>
<name>A0AAE1LDI7_9NEOP</name>
<proteinExistence type="predicted"/>
<reference evidence="2" key="1">
    <citation type="submission" date="2021-07" db="EMBL/GenBank/DDBJ databases">
        <authorList>
            <person name="Catto M.A."/>
            <person name="Jacobson A."/>
            <person name="Kennedy G."/>
            <person name="Labadie P."/>
            <person name="Hunt B.G."/>
            <person name="Srinivasan R."/>
        </authorList>
    </citation>
    <scope>NUCLEOTIDE SEQUENCE</scope>
    <source>
        <strain evidence="2">PL_HMW_Pooled</strain>
        <tissue evidence="2">Head</tissue>
    </source>
</reference>
<evidence type="ECO:0000313" key="2">
    <source>
        <dbReference type="EMBL" id="KAK3914182.1"/>
    </source>
</evidence>
<organism evidence="2 3">
    <name type="scientific">Frankliniella fusca</name>
    <dbReference type="NCBI Taxonomy" id="407009"/>
    <lineage>
        <taxon>Eukaryota</taxon>
        <taxon>Metazoa</taxon>
        <taxon>Ecdysozoa</taxon>
        <taxon>Arthropoda</taxon>
        <taxon>Hexapoda</taxon>
        <taxon>Insecta</taxon>
        <taxon>Pterygota</taxon>
        <taxon>Neoptera</taxon>
        <taxon>Paraneoptera</taxon>
        <taxon>Thysanoptera</taxon>
        <taxon>Terebrantia</taxon>
        <taxon>Thripoidea</taxon>
        <taxon>Thripidae</taxon>
        <taxon>Frankliniella</taxon>
    </lineage>
</organism>
<protein>
    <submittedName>
        <fullName evidence="2">Uncharacterized protein</fullName>
    </submittedName>
</protein>
<gene>
    <name evidence="2" type="ORF">KUF71_023595</name>
</gene>
<evidence type="ECO:0000256" key="1">
    <source>
        <dbReference type="SAM" id="SignalP"/>
    </source>
</evidence>
<keyword evidence="1" id="KW-0732">Signal</keyword>
<feature type="chain" id="PRO_5042140109" evidence="1">
    <location>
        <begin position="26"/>
        <end position="84"/>
    </location>
</feature>
<sequence length="84" mass="8294">MPVAMARSPLLFLLFLCAALLAVAAGGVSITFNSTGGPTVIPSEKDATMVVCRSACKMCQVCGGPTGPIGLVSVDAAATAPTVP</sequence>
<comment type="caution">
    <text evidence="2">The sequence shown here is derived from an EMBL/GenBank/DDBJ whole genome shotgun (WGS) entry which is preliminary data.</text>
</comment>
<dbReference type="Proteomes" id="UP001219518">
    <property type="component" value="Unassembled WGS sequence"/>
</dbReference>
<accession>A0AAE1LDI7</accession>
<keyword evidence="3" id="KW-1185">Reference proteome</keyword>
<dbReference type="AlphaFoldDB" id="A0AAE1LDI7"/>
<evidence type="ECO:0000313" key="3">
    <source>
        <dbReference type="Proteomes" id="UP001219518"/>
    </source>
</evidence>
<dbReference type="EMBL" id="JAHWGI010000358">
    <property type="protein sequence ID" value="KAK3914182.1"/>
    <property type="molecule type" value="Genomic_DNA"/>
</dbReference>